<gene>
    <name evidence="2" type="ORF">SG35_011020</name>
</gene>
<evidence type="ECO:0000313" key="2">
    <source>
        <dbReference type="EMBL" id="WDE01112.1"/>
    </source>
</evidence>
<keyword evidence="3" id="KW-1185">Reference proteome</keyword>
<feature type="chain" id="PRO_5042175448" evidence="1">
    <location>
        <begin position="18"/>
        <end position="209"/>
    </location>
</feature>
<reference evidence="2 3" key="2">
    <citation type="journal article" date="2022" name="Mar. Drugs">
        <title>Bioassay-Guided Fractionation Leads to the Detection of Cholic Acid Generated by the Rare Thalassomonas sp.</title>
        <authorList>
            <person name="Pheiffer F."/>
            <person name="Schneider Y.K."/>
            <person name="Hansen E.H."/>
            <person name="Andersen J.H."/>
            <person name="Isaksson J."/>
            <person name="Busche T."/>
            <person name="R C."/>
            <person name="Kalinowski J."/>
            <person name="Zyl L.V."/>
            <person name="Trindade M."/>
        </authorList>
    </citation>
    <scope>NUCLEOTIDE SEQUENCE [LARGE SCALE GENOMIC DNA]</scope>
    <source>
        <strain evidence="2 3">A5K-106</strain>
    </source>
</reference>
<dbReference type="RefSeq" id="WP_053042843.1">
    <property type="nucleotide sequence ID" value="NZ_CP059735.1"/>
</dbReference>
<dbReference type="KEGG" id="tact:SG35_011020"/>
<dbReference type="Proteomes" id="UP000032568">
    <property type="component" value="Chromosome"/>
</dbReference>
<protein>
    <submittedName>
        <fullName evidence="2">Uncharacterized protein</fullName>
    </submittedName>
</protein>
<organism evidence="2 3">
    <name type="scientific">Thalassomonas actiniarum</name>
    <dbReference type="NCBI Taxonomy" id="485447"/>
    <lineage>
        <taxon>Bacteria</taxon>
        <taxon>Pseudomonadati</taxon>
        <taxon>Pseudomonadota</taxon>
        <taxon>Gammaproteobacteria</taxon>
        <taxon>Alteromonadales</taxon>
        <taxon>Colwelliaceae</taxon>
        <taxon>Thalassomonas</taxon>
    </lineage>
</organism>
<reference evidence="2 3" key="1">
    <citation type="journal article" date="2015" name="Genome Announc.">
        <title>Draft Genome Sequences of Marine Isolates of Thalassomonas viridans and Thalassomonas actiniarum.</title>
        <authorList>
            <person name="Olonade I."/>
            <person name="van Zyl L.J."/>
            <person name="Trindade M."/>
        </authorList>
    </citation>
    <scope>NUCLEOTIDE SEQUENCE [LARGE SCALE GENOMIC DNA]</scope>
    <source>
        <strain evidence="2 3">A5K-106</strain>
    </source>
</reference>
<accession>A0AAE9YWZ3</accession>
<name>A0AAE9YWZ3_9GAMM</name>
<keyword evidence="1" id="KW-0732">Signal</keyword>
<evidence type="ECO:0000256" key="1">
    <source>
        <dbReference type="SAM" id="SignalP"/>
    </source>
</evidence>
<sequence length="209" mass="23051">MKSYVWLFALISSVALAAQEGTQLAAQEAAQEAVKAASQPGQKMAQGMQHKMPMAGAMAQTMSQTMAGHEGMMDHSHEPVAIPANLPVPKLEVALYKDEKSGFNLHLQLADFELEAPEFASEKPLSYVQGHAHLFINGQKIQRVYGQYLHLPATLFKQGINQVMVTLNNHDHKIWSRDKKQVVASVFIDAGKEQFIKHSFSSSPLLASR</sequence>
<dbReference type="AlphaFoldDB" id="A0AAE9YWZ3"/>
<evidence type="ECO:0000313" key="3">
    <source>
        <dbReference type="Proteomes" id="UP000032568"/>
    </source>
</evidence>
<proteinExistence type="predicted"/>
<dbReference type="EMBL" id="CP059735">
    <property type="protein sequence ID" value="WDE01112.1"/>
    <property type="molecule type" value="Genomic_DNA"/>
</dbReference>
<feature type="signal peptide" evidence="1">
    <location>
        <begin position="1"/>
        <end position="17"/>
    </location>
</feature>